<dbReference type="GO" id="GO:0005737">
    <property type="term" value="C:cytoplasm"/>
    <property type="evidence" value="ECO:0007669"/>
    <property type="project" value="UniProtKB-SubCell"/>
</dbReference>
<dbReference type="GO" id="GO:1990846">
    <property type="term" value="F:ribonucleoside-diphosphate reductase inhibitor activity"/>
    <property type="evidence" value="ECO:0007669"/>
    <property type="project" value="TreeGrafter"/>
</dbReference>
<accession>A0AAN7VXA2</accession>
<sequence>MAHIRKKQYQAPITSYFSSGNGERLQSSRSPLSPPLDAATQASLLSVGMRVRKSVPEGYKTHKTLDMDGFPFPSHASSTAPPRTSYNPAPSRELTPFCGLHKIGGLSTQPRSSAPAIVGAGYETESFMSPTSSTILPTKKRTFEEEIENDMDAFFDGVDQMDSAPRPRAIARPKTSLRRAASDHVRIAVDGEDFDEAPFLVMDVDAV</sequence>
<dbReference type="PANTHER" id="PTHR28081">
    <property type="entry name" value="DAMAGE-REGULATED IMPORT FACILITATOR 1-RELATED"/>
    <property type="match status" value="1"/>
</dbReference>
<evidence type="ECO:0000256" key="4">
    <source>
        <dbReference type="ARBA" id="ARBA00022490"/>
    </source>
</evidence>
<name>A0AAN7VXA2_9PEZI</name>
<evidence type="ECO:0000256" key="1">
    <source>
        <dbReference type="ARBA" id="ARBA00004123"/>
    </source>
</evidence>
<comment type="caution">
    <text evidence="7">The sequence shown here is derived from an EMBL/GenBank/DDBJ whole genome shotgun (WGS) entry which is preliminary data.</text>
</comment>
<feature type="compositionally biased region" description="Polar residues" evidence="6">
    <location>
        <begin position="11"/>
        <end position="21"/>
    </location>
</feature>
<reference evidence="7" key="1">
    <citation type="submission" date="2023-08" db="EMBL/GenBank/DDBJ databases">
        <title>Black Yeasts Isolated from many extreme environments.</title>
        <authorList>
            <person name="Coleine C."/>
            <person name="Stajich J.E."/>
            <person name="Selbmann L."/>
        </authorList>
    </citation>
    <scope>NUCLEOTIDE SEQUENCE</scope>
    <source>
        <strain evidence="7">CCFEE 5810</strain>
    </source>
</reference>
<dbReference type="EMBL" id="JAVRQU010000001">
    <property type="protein sequence ID" value="KAK5707812.1"/>
    <property type="molecule type" value="Genomic_DNA"/>
</dbReference>
<evidence type="ECO:0000313" key="8">
    <source>
        <dbReference type="Proteomes" id="UP001310594"/>
    </source>
</evidence>
<proteinExistence type="inferred from homology"/>
<dbReference type="Proteomes" id="UP001310594">
    <property type="component" value="Unassembled WGS sequence"/>
</dbReference>
<feature type="region of interest" description="Disordered" evidence="6">
    <location>
        <begin position="66"/>
        <end position="93"/>
    </location>
</feature>
<comment type="subcellular location">
    <subcellularLocation>
        <location evidence="2">Cytoplasm</location>
    </subcellularLocation>
    <subcellularLocation>
        <location evidence="1">Nucleus</location>
    </subcellularLocation>
</comment>
<dbReference type="AlphaFoldDB" id="A0AAN7VXA2"/>
<dbReference type="Pfam" id="PF08591">
    <property type="entry name" value="RNR_inhib"/>
    <property type="match status" value="1"/>
</dbReference>
<keyword evidence="5" id="KW-0539">Nucleus</keyword>
<gene>
    <name evidence="7" type="ORF">LTR97_000350</name>
</gene>
<organism evidence="7 8">
    <name type="scientific">Elasticomyces elasticus</name>
    <dbReference type="NCBI Taxonomy" id="574655"/>
    <lineage>
        <taxon>Eukaryota</taxon>
        <taxon>Fungi</taxon>
        <taxon>Dikarya</taxon>
        <taxon>Ascomycota</taxon>
        <taxon>Pezizomycotina</taxon>
        <taxon>Dothideomycetes</taxon>
        <taxon>Dothideomycetidae</taxon>
        <taxon>Mycosphaerellales</taxon>
        <taxon>Teratosphaeriaceae</taxon>
        <taxon>Elasticomyces</taxon>
    </lineage>
</organism>
<evidence type="ECO:0000313" key="7">
    <source>
        <dbReference type="EMBL" id="KAK5707812.1"/>
    </source>
</evidence>
<evidence type="ECO:0000256" key="5">
    <source>
        <dbReference type="ARBA" id="ARBA00023242"/>
    </source>
</evidence>
<comment type="similarity">
    <text evidence="3">Belongs to the DIF1/spd1 family.</text>
</comment>
<dbReference type="GO" id="GO:0005634">
    <property type="term" value="C:nucleus"/>
    <property type="evidence" value="ECO:0007669"/>
    <property type="project" value="UniProtKB-SubCell"/>
</dbReference>
<dbReference type="PANTHER" id="PTHR28081:SF1">
    <property type="entry name" value="DAMAGE-REGULATED IMPORT FACILITATOR 1"/>
    <property type="match status" value="1"/>
</dbReference>
<feature type="compositionally biased region" description="Polar residues" evidence="6">
    <location>
        <begin position="75"/>
        <end position="88"/>
    </location>
</feature>
<evidence type="ECO:0000256" key="3">
    <source>
        <dbReference type="ARBA" id="ARBA00005459"/>
    </source>
</evidence>
<protein>
    <submittedName>
        <fullName evidence="7">Uncharacterized protein</fullName>
    </submittedName>
</protein>
<keyword evidence="4" id="KW-0963">Cytoplasm</keyword>
<dbReference type="InterPro" id="IPR013900">
    <property type="entry name" value="RNR_inhibitor"/>
</dbReference>
<evidence type="ECO:0000256" key="2">
    <source>
        <dbReference type="ARBA" id="ARBA00004496"/>
    </source>
</evidence>
<evidence type="ECO:0000256" key="6">
    <source>
        <dbReference type="SAM" id="MobiDB-lite"/>
    </source>
</evidence>
<feature type="region of interest" description="Disordered" evidence="6">
    <location>
        <begin position="1"/>
        <end position="35"/>
    </location>
</feature>
<dbReference type="GO" id="GO:0008104">
    <property type="term" value="P:intracellular protein localization"/>
    <property type="evidence" value="ECO:0007669"/>
    <property type="project" value="TreeGrafter"/>
</dbReference>